<feature type="chain" id="PRO_5047098692" evidence="1">
    <location>
        <begin position="24"/>
        <end position="230"/>
    </location>
</feature>
<evidence type="ECO:0000256" key="1">
    <source>
        <dbReference type="SAM" id="SignalP"/>
    </source>
</evidence>
<dbReference type="Gene3D" id="2.60.120.260">
    <property type="entry name" value="Galactose-binding domain-like"/>
    <property type="match status" value="1"/>
</dbReference>
<dbReference type="Proteomes" id="UP001216907">
    <property type="component" value="Unassembled WGS sequence"/>
</dbReference>
<name>A0ABT6F7R4_9BACT</name>
<sequence>MRFGSYPVLLIVALGLTASTASRVDAGVINGSFETGDLAGWSANDPSLATAEFSVSSLGTGGTFFPTDLDYLGYLRTGLGVDVATTLSQTFQASAGETLSFDVFFDTGDDANNDYGYARLYDGSQNLVATLFSADEATVGPQGTTGWVSVSFLIASGGSYTLEFGVANAVDNDSFFDSALGIDKVSVSAVPEPSSLVLCGASALIAAGGLLRRRLFEAANRGVESLARRP</sequence>
<gene>
    <name evidence="2" type="ORF">PZE19_07505</name>
</gene>
<reference evidence="2 3" key="1">
    <citation type="submission" date="2023-03" db="EMBL/GenBank/DDBJ databases">
        <title>Paludisphaera mucosa sp. nov. a novel planctomycete from northern fen.</title>
        <authorList>
            <person name="Ivanova A."/>
        </authorList>
    </citation>
    <scope>NUCLEOTIDE SEQUENCE [LARGE SCALE GENOMIC DNA]</scope>
    <source>
        <strain evidence="2 3">Pla2</strain>
    </source>
</reference>
<dbReference type="RefSeq" id="WP_277859959.1">
    <property type="nucleotide sequence ID" value="NZ_JARRAG010000001.1"/>
</dbReference>
<keyword evidence="3" id="KW-1185">Reference proteome</keyword>
<accession>A0ABT6F7R4</accession>
<dbReference type="NCBIfam" id="TIGR02595">
    <property type="entry name" value="PEP_CTERM"/>
    <property type="match status" value="1"/>
</dbReference>
<keyword evidence="1" id="KW-0732">Signal</keyword>
<protein>
    <submittedName>
        <fullName evidence="2">PEP-CTERM sorting domain-containing protein</fullName>
    </submittedName>
</protein>
<evidence type="ECO:0000313" key="2">
    <source>
        <dbReference type="EMBL" id="MDG3003609.1"/>
    </source>
</evidence>
<organism evidence="2 3">
    <name type="scientific">Paludisphaera mucosa</name>
    <dbReference type="NCBI Taxonomy" id="3030827"/>
    <lineage>
        <taxon>Bacteria</taxon>
        <taxon>Pseudomonadati</taxon>
        <taxon>Planctomycetota</taxon>
        <taxon>Planctomycetia</taxon>
        <taxon>Isosphaerales</taxon>
        <taxon>Isosphaeraceae</taxon>
        <taxon>Paludisphaera</taxon>
    </lineage>
</organism>
<feature type="signal peptide" evidence="1">
    <location>
        <begin position="1"/>
        <end position="23"/>
    </location>
</feature>
<comment type="caution">
    <text evidence="2">The sequence shown here is derived from an EMBL/GenBank/DDBJ whole genome shotgun (WGS) entry which is preliminary data.</text>
</comment>
<dbReference type="EMBL" id="JARRAG010000001">
    <property type="protein sequence ID" value="MDG3003609.1"/>
    <property type="molecule type" value="Genomic_DNA"/>
</dbReference>
<evidence type="ECO:0000313" key="3">
    <source>
        <dbReference type="Proteomes" id="UP001216907"/>
    </source>
</evidence>
<proteinExistence type="predicted"/>
<dbReference type="InterPro" id="IPR013424">
    <property type="entry name" value="Ice-binding_C"/>
</dbReference>